<reference evidence="3" key="1">
    <citation type="submission" date="2011-12" db="EMBL/GenBank/DDBJ databases">
        <title>The complete genome of chromosome of Sulfobacillus acidophilus DSM 10332.</title>
        <authorList>
            <person name="Lucas S."/>
            <person name="Han J."/>
            <person name="Lapidus A."/>
            <person name="Bruce D."/>
            <person name="Goodwin L."/>
            <person name="Pitluck S."/>
            <person name="Peters L."/>
            <person name="Kyrpides N."/>
            <person name="Mavromatis K."/>
            <person name="Ivanova N."/>
            <person name="Mikhailova N."/>
            <person name="Chertkov O."/>
            <person name="Saunders E."/>
            <person name="Detter J.C."/>
            <person name="Tapia R."/>
            <person name="Han C."/>
            <person name="Land M."/>
            <person name="Hauser L."/>
            <person name="Markowitz V."/>
            <person name="Cheng J.-F."/>
            <person name="Hugenholtz P."/>
            <person name="Woyke T."/>
            <person name="Wu D."/>
            <person name="Pukall R."/>
            <person name="Gehrich-Schroeter G."/>
            <person name="Schneider S."/>
            <person name="Klenk H.-P."/>
            <person name="Eisen J.A."/>
        </authorList>
    </citation>
    <scope>NUCLEOTIDE SEQUENCE [LARGE SCALE GENOMIC DNA]</scope>
    <source>
        <strain evidence="3">ATCC 700253 / DSM 10332 / NAL</strain>
    </source>
</reference>
<dbReference type="InterPro" id="IPR039569">
    <property type="entry name" value="FAS1-like_DH_region"/>
</dbReference>
<dbReference type="Gene3D" id="3.10.129.10">
    <property type="entry name" value="Hotdog Thioesterase"/>
    <property type="match status" value="1"/>
</dbReference>
<dbReference type="EMBL" id="CP003179">
    <property type="protein sequence ID" value="AEW05524.1"/>
    <property type="molecule type" value="Genomic_DNA"/>
</dbReference>
<accession>G8TSB2</accession>
<dbReference type="SUPFAM" id="SSF54637">
    <property type="entry name" value="Thioesterase/thiol ester dehydrase-isomerase"/>
    <property type="match status" value="1"/>
</dbReference>
<dbReference type="AlphaFoldDB" id="G8TSB2"/>
<name>G8TSB2_SULAD</name>
<protein>
    <submittedName>
        <fullName evidence="2">MaoC-like dehydratase</fullName>
    </submittedName>
</protein>
<evidence type="ECO:0000313" key="3">
    <source>
        <dbReference type="Proteomes" id="UP000005439"/>
    </source>
</evidence>
<dbReference type="STRING" id="679936.Sulac_2034"/>
<dbReference type="PATRIC" id="fig|679936.5.peg.2096"/>
<dbReference type="PIRSF" id="PIRSF018072">
    <property type="entry name" value="UCP018072"/>
    <property type="match status" value="1"/>
</dbReference>
<dbReference type="InterPro" id="IPR029069">
    <property type="entry name" value="HotDog_dom_sf"/>
</dbReference>
<dbReference type="HOGENOM" id="CLU_116276_1_1_9"/>
<dbReference type="Proteomes" id="UP000005439">
    <property type="component" value="Chromosome"/>
</dbReference>
<reference evidence="2 3" key="2">
    <citation type="journal article" date="2012" name="Stand. Genomic Sci.">
        <title>Complete genome sequence of the moderately thermophilic mineral-sulfide-oxidizing firmicute Sulfobacillus acidophilus type strain (NAL(T)).</title>
        <authorList>
            <person name="Anderson I."/>
            <person name="Chertkov O."/>
            <person name="Chen A."/>
            <person name="Saunders E."/>
            <person name="Lapidus A."/>
            <person name="Nolan M."/>
            <person name="Lucas S."/>
            <person name="Hammon N."/>
            <person name="Deshpande S."/>
            <person name="Cheng J.F."/>
            <person name="Han C."/>
            <person name="Tapia R."/>
            <person name="Goodwin L.A."/>
            <person name="Pitluck S."/>
            <person name="Liolios K."/>
            <person name="Pagani I."/>
            <person name="Ivanova N."/>
            <person name="Mikhailova N."/>
            <person name="Pati A."/>
            <person name="Palaniappan K."/>
            <person name="Land M."/>
            <person name="Pan C."/>
            <person name="Rohde M."/>
            <person name="Pukall R."/>
            <person name="Goker M."/>
            <person name="Detter J.C."/>
            <person name="Woyke T."/>
            <person name="Bristow J."/>
            <person name="Eisen J.A."/>
            <person name="Markowitz V."/>
            <person name="Hugenholtz P."/>
            <person name="Kyrpides N.C."/>
            <person name="Klenk H.P."/>
            <person name="Mavromatis K."/>
        </authorList>
    </citation>
    <scope>NUCLEOTIDE SEQUENCE [LARGE SCALE GENOMIC DNA]</scope>
    <source>
        <strain evidence="3">ATCC 700253 / DSM 10332 / NAL</strain>
    </source>
</reference>
<gene>
    <name evidence="2" type="ordered locus">Sulac_2034</name>
</gene>
<dbReference type="KEGG" id="sap:Sulac_2034"/>
<dbReference type="InterPro" id="IPR016709">
    <property type="entry name" value="HadA-like"/>
</dbReference>
<evidence type="ECO:0000313" key="2">
    <source>
        <dbReference type="EMBL" id="AEW05524.1"/>
    </source>
</evidence>
<feature type="domain" description="FAS1-like dehydratase" evidence="1">
    <location>
        <begin position="9"/>
        <end position="133"/>
    </location>
</feature>
<sequence>MWDYDPGRVGEKSVPAVHEIEKGAIRRFAEALGETDPIYFDEQAAQSAGYRSVPVPPTFYVTLGRNPIPGLQLPRAGVIHGEQEFIYGKVACAGDRITVTGWVSDVRQVQGGRGTMTLVTIMAEGVHEDGDTAFHSRSVLIIPEGVA</sequence>
<proteinExistence type="predicted"/>
<dbReference type="CDD" id="cd03441">
    <property type="entry name" value="R_hydratase_like"/>
    <property type="match status" value="1"/>
</dbReference>
<dbReference type="Pfam" id="PF13452">
    <property type="entry name" value="FAS1_DH_region"/>
    <property type="match status" value="1"/>
</dbReference>
<evidence type="ECO:0000259" key="1">
    <source>
        <dbReference type="Pfam" id="PF13452"/>
    </source>
</evidence>
<keyword evidence="3" id="KW-1185">Reference proteome</keyword>
<organism evidence="2 3">
    <name type="scientific">Sulfobacillus acidophilus (strain ATCC 700253 / DSM 10332 / NAL)</name>
    <dbReference type="NCBI Taxonomy" id="679936"/>
    <lineage>
        <taxon>Bacteria</taxon>
        <taxon>Bacillati</taxon>
        <taxon>Bacillota</taxon>
        <taxon>Clostridia</taxon>
        <taxon>Eubacteriales</taxon>
        <taxon>Clostridiales Family XVII. Incertae Sedis</taxon>
        <taxon>Sulfobacillus</taxon>
    </lineage>
</organism>